<gene>
    <name evidence="2" type="ORF">HMPREF0454_00090</name>
</gene>
<accession>G9Y0N2</accession>
<organism evidence="2 3">
    <name type="scientific">Hafnia alvei ATCC 51873</name>
    <dbReference type="NCBI Taxonomy" id="1002364"/>
    <lineage>
        <taxon>Bacteria</taxon>
        <taxon>Pseudomonadati</taxon>
        <taxon>Pseudomonadota</taxon>
        <taxon>Gammaproteobacteria</taxon>
        <taxon>Enterobacterales</taxon>
        <taxon>Hafniaceae</taxon>
        <taxon>Hafnia</taxon>
    </lineage>
</organism>
<dbReference type="Proteomes" id="UP000005959">
    <property type="component" value="Unassembled WGS sequence"/>
</dbReference>
<dbReference type="EMBL" id="AGCI01000004">
    <property type="protein sequence ID" value="EHM48478.1"/>
    <property type="molecule type" value="Genomic_DNA"/>
</dbReference>
<comment type="caution">
    <text evidence="2">The sequence shown here is derived from an EMBL/GenBank/DDBJ whole genome shotgun (WGS) entry which is preliminary data.</text>
</comment>
<dbReference type="PATRIC" id="fig|1002364.3.peg.78"/>
<name>G9Y0N2_HAFAL</name>
<evidence type="ECO:0000313" key="2">
    <source>
        <dbReference type="EMBL" id="EHM48478.1"/>
    </source>
</evidence>
<dbReference type="Pfam" id="PF11823">
    <property type="entry name" value="Se_S_carrier"/>
    <property type="match status" value="1"/>
</dbReference>
<evidence type="ECO:0000259" key="1">
    <source>
        <dbReference type="Pfam" id="PF11823"/>
    </source>
</evidence>
<sequence>MQDEFLFLFHSTLGVVRLKKRLQAQNQEFKVVDIPRQLSSGCGLSIRLSCTTSELALWWVNGETSAIFRCAEGEYVPVSPPSFGQ</sequence>
<proteinExistence type="predicted"/>
<evidence type="ECO:0000313" key="3">
    <source>
        <dbReference type="Proteomes" id="UP000005959"/>
    </source>
</evidence>
<reference evidence="2 3" key="1">
    <citation type="submission" date="2011-08" db="EMBL/GenBank/DDBJ databases">
        <authorList>
            <person name="Weinstock G."/>
            <person name="Sodergren E."/>
            <person name="Clifton S."/>
            <person name="Fulton L."/>
            <person name="Fulton B."/>
            <person name="Courtney L."/>
            <person name="Fronick C."/>
            <person name="Harrison M."/>
            <person name="Strong C."/>
            <person name="Farmer C."/>
            <person name="Delahaunty K."/>
            <person name="Markovic C."/>
            <person name="Hall O."/>
            <person name="Minx P."/>
            <person name="Tomlinson C."/>
            <person name="Mitreva M."/>
            <person name="Hou S."/>
            <person name="Chen J."/>
            <person name="Wollam A."/>
            <person name="Pepin K.H."/>
            <person name="Johnson M."/>
            <person name="Bhonagiri V."/>
            <person name="Zhang X."/>
            <person name="Suruliraj S."/>
            <person name="Warren W."/>
            <person name="Chinwalla A."/>
            <person name="Mardis E.R."/>
            <person name="Wilson R.K."/>
        </authorList>
    </citation>
    <scope>NUCLEOTIDE SEQUENCE [LARGE SCALE GENOMIC DNA]</scope>
    <source>
        <strain evidence="2 3">ATCC 51873</strain>
    </source>
</reference>
<dbReference type="RefSeq" id="WP_004089006.1">
    <property type="nucleotide sequence ID" value="NZ_JH417484.1"/>
</dbReference>
<dbReference type="AlphaFoldDB" id="G9Y0N2"/>
<dbReference type="HOGENOM" id="CLU_167443_4_0_6"/>
<feature type="domain" description="Putative Se/S carrier protein-like" evidence="1">
    <location>
        <begin position="6"/>
        <end position="60"/>
    </location>
</feature>
<protein>
    <recommendedName>
        <fullName evidence="1">Putative Se/S carrier protein-like domain-containing protein</fullName>
    </recommendedName>
</protein>
<dbReference type="InterPro" id="IPR021778">
    <property type="entry name" value="Se/S_carrier-like"/>
</dbReference>